<proteinExistence type="predicted"/>
<dbReference type="AlphaFoldDB" id="R0MR49"/>
<evidence type="ECO:0008006" key="3">
    <source>
        <dbReference type="Google" id="ProtNLM"/>
    </source>
</evidence>
<accession>R0MR49</accession>
<dbReference type="VEuPathDB" id="MicrosporidiaDB:NBO_6g0108"/>
<sequence length="245" mass="26626">MYIFLYYGVAFCGHCVRILFAEEPELRVVVIPSGNGKSVRLLNESLITSGMETEYYINGSPSRLNTCIGYLCGKKHDSGIVTCTEQTEKSSFTIKNTEGGHELVADDGQCLTKMGLDGNTTGYFINLKPCTGTSNQIFKVDSNDKDGTYLDNCYCGSTTTPQFKNSYINHAMIVGGPSNKYSLKNHHYKANPVSKFSRTFANYGGGPGSMRLNSNIPPGLGSSYSSRFKNGGNYGGLSLRSSHSS</sequence>
<reference evidence="1 2" key="1">
    <citation type="journal article" date="2013" name="BMC Genomics">
        <title>Comparative genomics of parasitic silkworm microsporidia reveal an association between genome expansion and host adaptation.</title>
        <authorList>
            <person name="Pan G."/>
            <person name="Xu J."/>
            <person name="Li T."/>
            <person name="Xia Q."/>
            <person name="Liu S.L."/>
            <person name="Zhang G."/>
            <person name="Li S."/>
            <person name="Li C."/>
            <person name="Liu H."/>
            <person name="Yang L."/>
            <person name="Liu T."/>
            <person name="Zhang X."/>
            <person name="Wu Z."/>
            <person name="Fan W."/>
            <person name="Dang X."/>
            <person name="Xiang H."/>
            <person name="Tao M."/>
            <person name="Li Y."/>
            <person name="Hu J."/>
            <person name="Li Z."/>
            <person name="Lin L."/>
            <person name="Luo J."/>
            <person name="Geng L."/>
            <person name="Wang L."/>
            <person name="Long M."/>
            <person name="Wan Y."/>
            <person name="He N."/>
            <person name="Zhang Z."/>
            <person name="Lu C."/>
            <person name="Keeling P.J."/>
            <person name="Wang J."/>
            <person name="Xiang Z."/>
            <person name="Zhou Z."/>
        </authorList>
    </citation>
    <scope>NUCLEOTIDE SEQUENCE [LARGE SCALE GENOMIC DNA]</scope>
    <source>
        <strain evidence="2">CQ1 / CVCC 102059</strain>
    </source>
</reference>
<keyword evidence="2" id="KW-1185">Reference proteome</keyword>
<gene>
    <name evidence="1" type="ORF">NBO_6g0108</name>
</gene>
<evidence type="ECO:0000313" key="1">
    <source>
        <dbReference type="EMBL" id="EOB15358.1"/>
    </source>
</evidence>
<dbReference type="HOGENOM" id="CLU_1133867_0_0_1"/>
<evidence type="ECO:0000313" key="2">
    <source>
        <dbReference type="Proteomes" id="UP000016927"/>
    </source>
</evidence>
<dbReference type="Proteomes" id="UP000016927">
    <property type="component" value="Unassembled WGS sequence"/>
</dbReference>
<name>R0MR49_NOSB1</name>
<protein>
    <recommendedName>
        <fullName evidence="3">Ricin B lectin domain-containing protein</fullName>
    </recommendedName>
</protein>
<organism evidence="1 2">
    <name type="scientific">Nosema bombycis (strain CQ1 / CVCC 102059)</name>
    <name type="common">Microsporidian parasite</name>
    <name type="synonym">Pebrine of silkworm</name>
    <dbReference type="NCBI Taxonomy" id="578461"/>
    <lineage>
        <taxon>Eukaryota</taxon>
        <taxon>Fungi</taxon>
        <taxon>Fungi incertae sedis</taxon>
        <taxon>Microsporidia</taxon>
        <taxon>Nosematidae</taxon>
        <taxon>Nosema</taxon>
    </lineage>
</organism>
<dbReference type="EMBL" id="KB908914">
    <property type="protein sequence ID" value="EOB15358.1"/>
    <property type="molecule type" value="Genomic_DNA"/>
</dbReference>